<dbReference type="PANTHER" id="PTHR31299:SF0">
    <property type="entry name" value="ESTERASE, PUTATIVE (AFU_ORTHOLOGUE AFUA_1G05850)-RELATED"/>
    <property type="match status" value="1"/>
</dbReference>
<evidence type="ECO:0000313" key="2">
    <source>
        <dbReference type="Proteomes" id="UP000004682"/>
    </source>
</evidence>
<accession>A0ABN0GCV1</accession>
<organism evidence="1 2">
    <name type="scientific">Burkholderia humptydooensis MSMB43</name>
    <dbReference type="NCBI Taxonomy" id="441157"/>
    <lineage>
        <taxon>Bacteria</taxon>
        <taxon>Pseudomonadati</taxon>
        <taxon>Pseudomonadota</taxon>
        <taxon>Betaproteobacteria</taxon>
        <taxon>Burkholderiales</taxon>
        <taxon>Burkholderiaceae</taxon>
        <taxon>Burkholderia</taxon>
        <taxon>pseudomallei group</taxon>
    </lineage>
</organism>
<dbReference type="EMBL" id="JH692061">
    <property type="protein sequence ID" value="EIP90037.1"/>
    <property type="molecule type" value="Genomic_DNA"/>
</dbReference>
<dbReference type="Gene3D" id="3.40.1660.10">
    <property type="entry name" value="EreA-like (biosynthetic domain)"/>
    <property type="match status" value="1"/>
</dbReference>
<reference evidence="2" key="1">
    <citation type="journal article" date="2012" name="J. Bacteriol.">
        <title>Revised Genome Sequence of Burkholderia thailandensis MSMB43 with Improved Annotation.</title>
        <authorList>
            <person name="Zhuo Y."/>
            <person name="Liu L."/>
            <person name="Wang Q."/>
            <person name="Liu X."/>
            <person name="Ren B."/>
            <person name="Liu M."/>
            <person name="Ni P."/>
            <person name="Cheng Y.Q."/>
            <person name="Zhang L."/>
        </authorList>
    </citation>
    <scope>NUCLEOTIDE SEQUENCE [LARGE SCALE GENOMIC DNA]</scope>
    <source>
        <strain evidence="2">MSMB43</strain>
    </source>
</reference>
<keyword evidence="2" id="KW-1185">Reference proteome</keyword>
<dbReference type="SUPFAM" id="SSF159501">
    <property type="entry name" value="EreA/ChaN-like"/>
    <property type="match status" value="1"/>
</dbReference>
<evidence type="ECO:0000313" key="1">
    <source>
        <dbReference type="EMBL" id="EIP90037.1"/>
    </source>
</evidence>
<dbReference type="PIRSF" id="PIRSF036794">
    <property type="entry name" value="UCP_erythr_ester"/>
    <property type="match status" value="1"/>
</dbReference>
<dbReference type="InterPro" id="IPR014622">
    <property type="entry name" value="UCP036794_erythomycin"/>
</dbReference>
<sequence length="468" mass="52684">MIDQRALRGVARRPAANARDGAAVVRRRFMHPAKTPFLAVRDLARPLRGDAADFDALIDMADDADVVLLGESTHGTDEFYRMRARITARLVDECGFDTIAIEGDWPDAWRVNRYVQGDAAMADADAALADFTRFPAWMWRNRPMREFVGWLRDRNATLPRQSRAGVYGLDLYSLYRCADAVIRYLDDVDPGQAELARQRYAALDHVREPGAYGHAVACGARPAATADVLAQLRQLREREAAYLAQDGIDALDAQFFAEHNAQVVVNAENYYRAMFGSCANTWNLRDAHMRDTLFALRRHRARCGCAGRAVVWAHNSHVGDARATEMHLRGEWTLGQLVREALGERALSIGFTAYTGHVSAASRWDGDVERKWMRSALPDSYEHLFHATRLDRFFLPLREIVAQPLREALLERAIGVIYLPETERDSHYFMSSITGQFDALFHLDETNPLEPLAPPGAWHPREAPVSAP</sequence>
<protein>
    <submittedName>
        <fullName evidence="1">Erythromycin esterase family protein</fullName>
    </submittedName>
</protein>
<dbReference type="Gene3D" id="1.20.1440.30">
    <property type="entry name" value="Biosynthetic Protein domain"/>
    <property type="match status" value="1"/>
</dbReference>
<dbReference type="PANTHER" id="PTHR31299">
    <property type="entry name" value="ESTERASE, PUTATIVE (AFU_ORTHOLOGUE AFUA_1G05850)-RELATED"/>
    <property type="match status" value="1"/>
</dbReference>
<proteinExistence type="predicted"/>
<gene>
    <name evidence="1" type="ORF">A33K_13621</name>
</gene>
<name>A0ABN0GCV1_9BURK</name>
<dbReference type="Gene3D" id="3.30.1870.10">
    <property type="entry name" value="EreA-like, domain 2"/>
    <property type="match status" value="1"/>
</dbReference>
<dbReference type="Pfam" id="PF05139">
    <property type="entry name" value="Erythro_esteras"/>
    <property type="match status" value="1"/>
</dbReference>
<dbReference type="InterPro" id="IPR052036">
    <property type="entry name" value="Hydrolase/PRTase-associated"/>
</dbReference>
<dbReference type="CDD" id="cd14728">
    <property type="entry name" value="Ere-like"/>
    <property type="match status" value="1"/>
</dbReference>
<dbReference type="InterPro" id="IPR007815">
    <property type="entry name" value="Emycin_Estase"/>
</dbReference>
<dbReference type="Proteomes" id="UP000004682">
    <property type="component" value="Unassembled WGS sequence"/>
</dbReference>